<name>A0A1D2AI07_ORNBR</name>
<keyword evidence="2" id="KW-0479">Metal-binding</keyword>
<evidence type="ECO:0000313" key="8">
    <source>
        <dbReference type="EMBL" id="JAT78830.1"/>
    </source>
</evidence>
<organism evidence="8">
    <name type="scientific">Ornithodoros brasiliensis</name>
    <name type="common">Mouro tick</name>
    <dbReference type="NCBI Taxonomy" id="888526"/>
    <lineage>
        <taxon>Eukaryota</taxon>
        <taxon>Metazoa</taxon>
        <taxon>Ecdysozoa</taxon>
        <taxon>Arthropoda</taxon>
        <taxon>Chelicerata</taxon>
        <taxon>Arachnida</taxon>
        <taxon>Acari</taxon>
        <taxon>Parasitiformes</taxon>
        <taxon>Ixodida</taxon>
        <taxon>Ixodoidea</taxon>
        <taxon>Argasidae</taxon>
        <taxon>Ornithodorinae</taxon>
        <taxon>Ornithodoros</taxon>
    </lineage>
</organism>
<dbReference type="SMART" id="SM01336">
    <property type="entry name" value="zf-PARP"/>
    <property type="match status" value="1"/>
</dbReference>
<dbReference type="GO" id="GO:0003677">
    <property type="term" value="F:DNA binding"/>
    <property type="evidence" value="ECO:0007669"/>
    <property type="project" value="InterPro"/>
</dbReference>
<evidence type="ECO:0000256" key="1">
    <source>
        <dbReference type="ARBA" id="ARBA00004123"/>
    </source>
</evidence>
<protein>
    <submittedName>
        <fullName evidence="8">Poly</fullName>
    </submittedName>
</protein>
<evidence type="ECO:0000256" key="4">
    <source>
        <dbReference type="ARBA" id="ARBA00022833"/>
    </source>
</evidence>
<evidence type="ECO:0000256" key="3">
    <source>
        <dbReference type="ARBA" id="ARBA00022771"/>
    </source>
</evidence>
<dbReference type="GO" id="GO:0005634">
    <property type="term" value="C:nucleus"/>
    <property type="evidence" value="ECO:0007669"/>
    <property type="project" value="UniProtKB-SubCell"/>
</dbReference>
<feature type="region of interest" description="Disordered" evidence="6">
    <location>
        <begin position="120"/>
        <end position="161"/>
    </location>
</feature>
<dbReference type="AlphaFoldDB" id="A0A1D2AI07"/>
<keyword evidence="5" id="KW-0539">Nucleus</keyword>
<dbReference type="EMBL" id="GETE01000996">
    <property type="protein sequence ID" value="JAT78830.1"/>
    <property type="molecule type" value="Transcribed_RNA"/>
</dbReference>
<evidence type="ECO:0000256" key="5">
    <source>
        <dbReference type="ARBA" id="ARBA00023242"/>
    </source>
</evidence>
<feature type="compositionally biased region" description="Basic and acidic residues" evidence="6">
    <location>
        <begin position="140"/>
        <end position="155"/>
    </location>
</feature>
<evidence type="ECO:0000259" key="7">
    <source>
        <dbReference type="PROSITE" id="PS50064"/>
    </source>
</evidence>
<proteinExistence type="predicted"/>
<dbReference type="SUPFAM" id="SSF57716">
    <property type="entry name" value="Glucocorticoid receptor-like (DNA-binding domain)"/>
    <property type="match status" value="1"/>
</dbReference>
<accession>A0A1D2AI07</accession>
<evidence type="ECO:0000256" key="6">
    <source>
        <dbReference type="SAM" id="MobiDB-lite"/>
    </source>
</evidence>
<dbReference type="GO" id="GO:0008270">
    <property type="term" value="F:zinc ion binding"/>
    <property type="evidence" value="ECO:0007669"/>
    <property type="project" value="UniProtKB-KW"/>
</dbReference>
<feature type="non-terminal residue" evidence="8">
    <location>
        <position position="1"/>
    </location>
</feature>
<dbReference type="InterPro" id="IPR001510">
    <property type="entry name" value="Znf_PARP"/>
</dbReference>
<keyword evidence="3" id="KW-0863">Zinc-finger</keyword>
<dbReference type="InterPro" id="IPR036957">
    <property type="entry name" value="Znf_PARP_sf"/>
</dbReference>
<comment type="subcellular location">
    <subcellularLocation>
        <location evidence="1">Nucleus</location>
    </subcellularLocation>
</comment>
<dbReference type="Gene3D" id="3.30.1740.10">
    <property type="entry name" value="Zinc finger, PARP-type"/>
    <property type="match status" value="1"/>
</dbReference>
<dbReference type="PROSITE" id="PS50064">
    <property type="entry name" value="ZF_PARP_2"/>
    <property type="match status" value="1"/>
</dbReference>
<reference evidence="8" key="1">
    <citation type="submission" date="2016-07" db="EMBL/GenBank/DDBJ databases">
        <title>Salivary Glands transcriptome analysis on engorged females of Ornithodoros brasiliensis (Acari:Argasidae).</title>
        <authorList>
            <person name="Simons S.M."/>
            <person name="Carvalho E."/>
            <person name="Junqueira-de-Azevedo I."/>
            <person name="Ho P.L."/>
            <person name="Giovanni D."/>
            <person name="Mendonca R."/>
            <person name="Onofrio V."/>
            <person name="Landulfo G."/>
            <person name="Ramirez D."/>
            <person name="Barros-Battesti D."/>
        </authorList>
    </citation>
    <scope>NUCLEOTIDE SEQUENCE</scope>
    <source>
        <strain evidence="8">Female</strain>
        <tissue evidence="8">Salivary gland</tissue>
    </source>
</reference>
<evidence type="ECO:0000256" key="2">
    <source>
        <dbReference type="ARBA" id="ARBA00022723"/>
    </source>
</evidence>
<keyword evidence="4" id="KW-0862">Zinc</keyword>
<dbReference type="Pfam" id="PF00645">
    <property type="entry name" value="zf-PARP"/>
    <property type="match status" value="1"/>
</dbReference>
<feature type="domain" description="PARP-type" evidence="7">
    <location>
        <begin position="32"/>
        <end position="122"/>
    </location>
</feature>
<sequence length="161" mass="18257">LFGSVADDQKRLEEKIQSKFVAGTTGDDLKDFSTEYAKSNKSTCRGCNEKIAKGLVRISKLDYDSGFSKMRGPTPQWYHVDWFCEGEGILWIIRWVPRACPGFMTLGVDDQKMLKDKIKKLERKRKPKEDETDAPPAKVKKAEDKEEESALKVEDSDSSSS</sequence>